<keyword evidence="7" id="KW-0472">Membrane</keyword>
<dbReference type="AlphaFoldDB" id="A0A8J2ZHV2"/>
<keyword evidence="3" id="KW-1003">Cell membrane</keyword>
<dbReference type="Gene3D" id="3.40.50.300">
    <property type="entry name" value="P-loop containing nucleotide triphosphate hydrolases"/>
    <property type="match status" value="1"/>
</dbReference>
<keyword evidence="4" id="KW-0547">Nucleotide-binding</keyword>
<protein>
    <submittedName>
        <fullName evidence="9">ABC transporter ATP-binding protein</fullName>
    </submittedName>
</protein>
<comment type="caution">
    <text evidence="9">The sequence shown here is derived from an EMBL/GenBank/DDBJ whole genome shotgun (WGS) entry which is preliminary data.</text>
</comment>
<dbReference type="InterPro" id="IPR003593">
    <property type="entry name" value="AAA+_ATPase"/>
</dbReference>
<dbReference type="GO" id="GO:0005524">
    <property type="term" value="F:ATP binding"/>
    <property type="evidence" value="ECO:0007669"/>
    <property type="project" value="UniProtKB-KW"/>
</dbReference>
<dbReference type="InterPro" id="IPR003439">
    <property type="entry name" value="ABC_transporter-like_ATP-bd"/>
</dbReference>
<dbReference type="PANTHER" id="PTHR43875">
    <property type="entry name" value="MALTODEXTRIN IMPORT ATP-BINDING PROTEIN MSMX"/>
    <property type="match status" value="1"/>
</dbReference>
<evidence type="ECO:0000256" key="6">
    <source>
        <dbReference type="ARBA" id="ARBA00022967"/>
    </source>
</evidence>
<evidence type="ECO:0000256" key="5">
    <source>
        <dbReference type="ARBA" id="ARBA00022840"/>
    </source>
</evidence>
<dbReference type="FunFam" id="3.40.50.300:FF:000042">
    <property type="entry name" value="Maltose/maltodextrin ABC transporter, ATP-binding protein"/>
    <property type="match status" value="1"/>
</dbReference>
<evidence type="ECO:0000256" key="3">
    <source>
        <dbReference type="ARBA" id="ARBA00022475"/>
    </source>
</evidence>
<dbReference type="PANTHER" id="PTHR43875:SF15">
    <property type="entry name" value="TREHALOSE IMPORT ATP-BINDING PROTEIN SUGC"/>
    <property type="match status" value="1"/>
</dbReference>
<accession>A0A8J2ZHV2</accession>
<comment type="similarity">
    <text evidence="1">Belongs to the ABC transporter superfamily.</text>
</comment>
<dbReference type="EMBL" id="BMJV01000002">
    <property type="protein sequence ID" value="GGG66538.1"/>
    <property type="molecule type" value="Genomic_DNA"/>
</dbReference>
<evidence type="ECO:0000256" key="2">
    <source>
        <dbReference type="ARBA" id="ARBA00022448"/>
    </source>
</evidence>
<dbReference type="PROSITE" id="PS50893">
    <property type="entry name" value="ABC_TRANSPORTER_2"/>
    <property type="match status" value="1"/>
</dbReference>
<dbReference type="GO" id="GO:0016887">
    <property type="term" value="F:ATP hydrolysis activity"/>
    <property type="evidence" value="ECO:0007669"/>
    <property type="project" value="InterPro"/>
</dbReference>
<dbReference type="PROSITE" id="PS00211">
    <property type="entry name" value="ABC_TRANSPORTER_1"/>
    <property type="match status" value="1"/>
</dbReference>
<gene>
    <name evidence="9" type="ORF">GCM10011415_11660</name>
</gene>
<evidence type="ECO:0000256" key="1">
    <source>
        <dbReference type="ARBA" id="ARBA00005417"/>
    </source>
</evidence>
<evidence type="ECO:0000256" key="4">
    <source>
        <dbReference type="ARBA" id="ARBA00022741"/>
    </source>
</evidence>
<name>A0A8J2ZHV2_9RHOB</name>
<dbReference type="InterPro" id="IPR008995">
    <property type="entry name" value="Mo/tungstate-bd_C_term_dom"/>
</dbReference>
<dbReference type="SMART" id="SM00382">
    <property type="entry name" value="AAA"/>
    <property type="match status" value="1"/>
</dbReference>
<feature type="domain" description="ABC transporter" evidence="8">
    <location>
        <begin position="13"/>
        <end position="243"/>
    </location>
</feature>
<dbReference type="InterPro" id="IPR027417">
    <property type="entry name" value="P-loop_NTPase"/>
</dbReference>
<dbReference type="SUPFAM" id="SSF50331">
    <property type="entry name" value="MOP-like"/>
    <property type="match status" value="1"/>
</dbReference>
<keyword evidence="2" id="KW-0813">Transport</keyword>
<dbReference type="InterPro" id="IPR013611">
    <property type="entry name" value="Transp-assoc_OB_typ2"/>
</dbReference>
<dbReference type="RefSeq" id="WP_188789298.1">
    <property type="nucleotide sequence ID" value="NZ_BMJV01000002.1"/>
</dbReference>
<keyword evidence="6" id="KW-1278">Translocase</keyword>
<dbReference type="InterPro" id="IPR017871">
    <property type="entry name" value="ABC_transporter-like_CS"/>
</dbReference>
<dbReference type="GO" id="GO:0140359">
    <property type="term" value="F:ABC-type transporter activity"/>
    <property type="evidence" value="ECO:0007669"/>
    <property type="project" value="UniProtKB-ARBA"/>
</dbReference>
<dbReference type="SUPFAM" id="SSF52540">
    <property type="entry name" value="P-loop containing nucleoside triphosphate hydrolases"/>
    <property type="match status" value="1"/>
</dbReference>
<dbReference type="Proteomes" id="UP000617145">
    <property type="component" value="Unassembled WGS sequence"/>
</dbReference>
<dbReference type="GO" id="GO:0055052">
    <property type="term" value="C:ATP-binding cassette (ABC) transporter complex, substrate-binding subunit-containing"/>
    <property type="evidence" value="ECO:0007669"/>
    <property type="project" value="TreeGrafter"/>
</dbReference>
<evidence type="ECO:0000256" key="7">
    <source>
        <dbReference type="ARBA" id="ARBA00023136"/>
    </source>
</evidence>
<sequence>MGEGSGTSVAPALSLTAITKRYTEAPVLFPTSLEVQTGEFVTILGPSGCGKSTLLRIITGIIEPTGGTVRLDGTDVTHLPPERRDMAIVFQSYALFPHMSVGDNIRFGLKMKRIPRAEADRRFDHVVGICGLTPLLRRMPRHLSGGQQQRVALARALVMQPTLLLLDEPLSNLDAKLRDSLREDLLELHRETRSTSLYVTHDQTEAMSMSDRIILLNEGRVVETGTPRDLYLDPKMRFTAEFLGQTNIVPVTAEGRSAGTPWGQAIALRAPAHGPSQVSLRAEALRISPDTSGPATVTELQFLGADVLYSVDCGGHAFRVRRDSDAPLIDRGTRVDISAMGDATPLQDTPGEAA</sequence>
<dbReference type="Pfam" id="PF08402">
    <property type="entry name" value="TOBE_2"/>
    <property type="match status" value="1"/>
</dbReference>
<evidence type="ECO:0000313" key="9">
    <source>
        <dbReference type="EMBL" id="GGG66538.1"/>
    </source>
</evidence>
<keyword evidence="10" id="KW-1185">Reference proteome</keyword>
<dbReference type="Pfam" id="PF00005">
    <property type="entry name" value="ABC_tran"/>
    <property type="match status" value="1"/>
</dbReference>
<reference evidence="9" key="2">
    <citation type="submission" date="2020-09" db="EMBL/GenBank/DDBJ databases">
        <authorList>
            <person name="Sun Q."/>
            <person name="Zhou Y."/>
        </authorList>
    </citation>
    <scope>NUCLEOTIDE SEQUENCE</scope>
    <source>
        <strain evidence="9">CGMCC 1.15762</strain>
    </source>
</reference>
<proteinExistence type="inferred from homology"/>
<dbReference type="InterPro" id="IPR047641">
    <property type="entry name" value="ABC_transpr_MalK/UgpC-like"/>
</dbReference>
<reference evidence="9" key="1">
    <citation type="journal article" date="2014" name="Int. J. Syst. Evol. Microbiol.">
        <title>Complete genome sequence of Corynebacterium casei LMG S-19264T (=DSM 44701T), isolated from a smear-ripened cheese.</title>
        <authorList>
            <consortium name="US DOE Joint Genome Institute (JGI-PGF)"/>
            <person name="Walter F."/>
            <person name="Albersmeier A."/>
            <person name="Kalinowski J."/>
            <person name="Ruckert C."/>
        </authorList>
    </citation>
    <scope>NUCLEOTIDE SEQUENCE</scope>
    <source>
        <strain evidence="9">CGMCC 1.15762</strain>
    </source>
</reference>
<organism evidence="9 10">
    <name type="scientific">Salipiger pallidus</name>
    <dbReference type="NCBI Taxonomy" id="1775170"/>
    <lineage>
        <taxon>Bacteria</taxon>
        <taxon>Pseudomonadati</taxon>
        <taxon>Pseudomonadota</taxon>
        <taxon>Alphaproteobacteria</taxon>
        <taxon>Rhodobacterales</taxon>
        <taxon>Roseobacteraceae</taxon>
        <taxon>Salipiger</taxon>
    </lineage>
</organism>
<keyword evidence="5 9" id="KW-0067">ATP-binding</keyword>
<evidence type="ECO:0000313" key="10">
    <source>
        <dbReference type="Proteomes" id="UP000617145"/>
    </source>
</evidence>
<evidence type="ECO:0000259" key="8">
    <source>
        <dbReference type="PROSITE" id="PS50893"/>
    </source>
</evidence>